<comment type="cofactor">
    <cofactor evidence="2">
        <name>Mg(2+)</name>
        <dbReference type="ChEBI" id="CHEBI:18420"/>
    </cofactor>
</comment>
<evidence type="ECO:0000256" key="5">
    <source>
        <dbReference type="ARBA" id="ARBA00022679"/>
    </source>
</evidence>
<evidence type="ECO:0000313" key="12">
    <source>
        <dbReference type="EMBL" id="GHB31981.1"/>
    </source>
</evidence>
<dbReference type="SUPFAM" id="SSF53613">
    <property type="entry name" value="Ribokinase-like"/>
    <property type="match status" value="1"/>
</dbReference>
<protein>
    <recommendedName>
        <fullName evidence="4">hydroxyethylthiazole kinase</fullName>
        <ecNumber evidence="4">2.7.1.50</ecNumber>
    </recommendedName>
</protein>
<dbReference type="EMBL" id="BMXE01000003">
    <property type="protein sequence ID" value="GHB31981.1"/>
    <property type="molecule type" value="Genomic_DNA"/>
</dbReference>
<evidence type="ECO:0000256" key="6">
    <source>
        <dbReference type="ARBA" id="ARBA00022723"/>
    </source>
</evidence>
<dbReference type="InterPro" id="IPR000417">
    <property type="entry name" value="Hyethyz_kinase"/>
</dbReference>
<proteinExistence type="predicted"/>
<dbReference type="InterPro" id="IPR029056">
    <property type="entry name" value="Ribokinase-like"/>
</dbReference>
<evidence type="ECO:0000256" key="4">
    <source>
        <dbReference type="ARBA" id="ARBA00012129"/>
    </source>
</evidence>
<accession>A0ABQ3EF17</accession>
<evidence type="ECO:0000256" key="3">
    <source>
        <dbReference type="ARBA" id="ARBA00004868"/>
    </source>
</evidence>
<evidence type="ECO:0000256" key="11">
    <source>
        <dbReference type="ARBA" id="ARBA00022977"/>
    </source>
</evidence>
<keyword evidence="7" id="KW-0547">Nucleotide-binding</keyword>
<dbReference type="GO" id="GO:0016301">
    <property type="term" value="F:kinase activity"/>
    <property type="evidence" value="ECO:0007669"/>
    <property type="project" value="UniProtKB-KW"/>
</dbReference>
<keyword evidence="8 12" id="KW-0418">Kinase</keyword>
<dbReference type="Gene3D" id="3.40.1190.20">
    <property type="match status" value="2"/>
</dbReference>
<dbReference type="CDD" id="cd01170">
    <property type="entry name" value="THZ_kinase"/>
    <property type="match status" value="1"/>
</dbReference>
<dbReference type="Proteomes" id="UP000637980">
    <property type="component" value="Unassembled WGS sequence"/>
</dbReference>
<dbReference type="EC" id="2.7.1.50" evidence="4"/>
<dbReference type="PIRSF" id="PIRSF000513">
    <property type="entry name" value="Thz_kinase"/>
    <property type="match status" value="1"/>
</dbReference>
<dbReference type="Pfam" id="PF02110">
    <property type="entry name" value="HK"/>
    <property type="match status" value="2"/>
</dbReference>
<organism evidence="12 13">
    <name type="scientific">Pseudovibrio japonicus</name>
    <dbReference type="NCBI Taxonomy" id="366534"/>
    <lineage>
        <taxon>Bacteria</taxon>
        <taxon>Pseudomonadati</taxon>
        <taxon>Pseudomonadota</taxon>
        <taxon>Alphaproteobacteria</taxon>
        <taxon>Hyphomicrobiales</taxon>
        <taxon>Stappiaceae</taxon>
        <taxon>Pseudovibrio</taxon>
    </lineage>
</organism>
<evidence type="ECO:0000256" key="7">
    <source>
        <dbReference type="ARBA" id="ARBA00022741"/>
    </source>
</evidence>
<keyword evidence="10" id="KW-0460">Magnesium</keyword>
<keyword evidence="13" id="KW-1185">Reference proteome</keyword>
<sequence>MSYTAEDLWQVVERVRERGVRVHCLTNSVAQNITANVMLACNIVPSMTSSHDEIPAFIESVDGLLINLGTLDGKRRHGIRLGLEGAAKKSIPVVLDPVKVDRSGIRMEFAKDILRENVSILKANMRESAGLSGAVREDTLVVRTGNEDAVFGREVTHIVSNGHVYMDKVTGTGCALGGLLAGFAALEPNQELAMLAALAFYGVCGELAAEQAKGPGSFTPAFIDSLYGLEAEQFNERLKLETMNNKGGVVAV</sequence>
<keyword evidence="11" id="KW-0784">Thiamine biosynthesis</keyword>
<dbReference type="RefSeq" id="WP_189436709.1">
    <property type="nucleotide sequence ID" value="NZ_BMXE01000003.1"/>
</dbReference>
<keyword evidence="5" id="KW-0808">Transferase</keyword>
<evidence type="ECO:0000256" key="1">
    <source>
        <dbReference type="ARBA" id="ARBA00001771"/>
    </source>
</evidence>
<evidence type="ECO:0000256" key="8">
    <source>
        <dbReference type="ARBA" id="ARBA00022777"/>
    </source>
</evidence>
<evidence type="ECO:0000313" key="13">
    <source>
        <dbReference type="Proteomes" id="UP000637980"/>
    </source>
</evidence>
<name>A0ABQ3EF17_9HYPH</name>
<evidence type="ECO:0000256" key="2">
    <source>
        <dbReference type="ARBA" id="ARBA00001946"/>
    </source>
</evidence>
<keyword evidence="6" id="KW-0479">Metal-binding</keyword>
<comment type="pathway">
    <text evidence="3">Cofactor biosynthesis; thiamine diphosphate biosynthesis; 4-methyl-5-(2-phosphoethyl)-thiazole from 5-(2-hydroxyethyl)-4-methylthiazole: step 1/1.</text>
</comment>
<reference evidence="13" key="1">
    <citation type="journal article" date="2019" name="Int. J. Syst. Evol. Microbiol.">
        <title>The Global Catalogue of Microorganisms (GCM) 10K type strain sequencing project: providing services to taxonomists for standard genome sequencing and annotation.</title>
        <authorList>
            <consortium name="The Broad Institute Genomics Platform"/>
            <consortium name="The Broad Institute Genome Sequencing Center for Infectious Disease"/>
            <person name="Wu L."/>
            <person name="Ma J."/>
        </authorList>
    </citation>
    <scope>NUCLEOTIDE SEQUENCE [LARGE SCALE GENOMIC DNA]</scope>
    <source>
        <strain evidence="13">KCTC 12861</strain>
    </source>
</reference>
<comment type="caution">
    <text evidence="12">The sequence shown here is derived from an EMBL/GenBank/DDBJ whole genome shotgun (WGS) entry which is preliminary data.</text>
</comment>
<keyword evidence="9" id="KW-0067">ATP-binding</keyword>
<evidence type="ECO:0000256" key="10">
    <source>
        <dbReference type="ARBA" id="ARBA00022842"/>
    </source>
</evidence>
<evidence type="ECO:0000256" key="9">
    <source>
        <dbReference type="ARBA" id="ARBA00022840"/>
    </source>
</evidence>
<comment type="catalytic activity">
    <reaction evidence="1">
        <text>5-(2-hydroxyethyl)-4-methylthiazole + ATP = 4-methyl-5-(2-phosphooxyethyl)-thiazole + ADP + H(+)</text>
        <dbReference type="Rhea" id="RHEA:24212"/>
        <dbReference type="ChEBI" id="CHEBI:15378"/>
        <dbReference type="ChEBI" id="CHEBI:17957"/>
        <dbReference type="ChEBI" id="CHEBI:30616"/>
        <dbReference type="ChEBI" id="CHEBI:58296"/>
        <dbReference type="ChEBI" id="CHEBI:456216"/>
        <dbReference type="EC" id="2.7.1.50"/>
    </reaction>
</comment>
<dbReference type="PRINTS" id="PR01099">
    <property type="entry name" value="HYETHTZKNASE"/>
</dbReference>
<gene>
    <name evidence="12" type="primary">thiM</name>
    <name evidence="12" type="ORF">GCM10007094_20920</name>
</gene>